<dbReference type="AlphaFoldDB" id="A0A516NRX8"/>
<dbReference type="PANTHER" id="PTHR43798">
    <property type="entry name" value="MONOACYLGLYCEROL LIPASE"/>
    <property type="match status" value="1"/>
</dbReference>
<dbReference type="Pfam" id="PF12697">
    <property type="entry name" value="Abhydrolase_6"/>
    <property type="match status" value="1"/>
</dbReference>
<dbReference type="GO" id="GO:0016787">
    <property type="term" value="F:hydrolase activity"/>
    <property type="evidence" value="ECO:0007669"/>
    <property type="project" value="UniProtKB-KW"/>
</dbReference>
<dbReference type="GeneID" id="80335812"/>
<gene>
    <name evidence="3" type="ORF">FOH10_25970</name>
</gene>
<dbReference type="InterPro" id="IPR050266">
    <property type="entry name" value="AB_hydrolase_sf"/>
</dbReference>
<evidence type="ECO:0000313" key="4">
    <source>
        <dbReference type="Proteomes" id="UP000317039"/>
    </source>
</evidence>
<dbReference type="InterPro" id="IPR029058">
    <property type="entry name" value="AB_hydrolase_fold"/>
</dbReference>
<sequence length="286" mass="30729">MATTIEHRTITHDGVAIPVSRGGTGRPLVLCPGLTSTQAELSELIGLLRRDHEVVSFDLRGHGRTSAGAVYAFEAFLGDFRAVMTELVRDGLAEPPVLVGHSYGADVIAHYAAESSGSIARLVLIDGANPIPTPFITAADLPGFRALWEDAARERQAVADPARRVVLTGREILELNLEIDRMRSGLDLDNAVLDNAVVGSGIIDRYRAIGCPITMIMSTSMAGSGDDAGSRRYNGLWRAGVQRLVREFPHIATSWLDADHGLVVTHAPEIARIIRDTRAADGRPPS</sequence>
<organism evidence="3 4">
    <name type="scientific">Nocardia otitidiscaviarum</name>
    <dbReference type="NCBI Taxonomy" id="1823"/>
    <lineage>
        <taxon>Bacteria</taxon>
        <taxon>Bacillati</taxon>
        <taxon>Actinomycetota</taxon>
        <taxon>Actinomycetes</taxon>
        <taxon>Mycobacteriales</taxon>
        <taxon>Nocardiaceae</taxon>
        <taxon>Nocardia</taxon>
    </lineage>
</organism>
<dbReference type="RefSeq" id="WP_143982690.1">
    <property type="nucleotide sequence ID" value="NZ_CP041695.1"/>
</dbReference>
<feature type="domain" description="AB hydrolase-1" evidence="2">
    <location>
        <begin position="28"/>
        <end position="271"/>
    </location>
</feature>
<keyword evidence="1 3" id="KW-0378">Hydrolase</keyword>
<dbReference type="GO" id="GO:0016020">
    <property type="term" value="C:membrane"/>
    <property type="evidence" value="ECO:0007669"/>
    <property type="project" value="TreeGrafter"/>
</dbReference>
<dbReference type="EMBL" id="CP041695">
    <property type="protein sequence ID" value="QDP81658.1"/>
    <property type="molecule type" value="Genomic_DNA"/>
</dbReference>
<evidence type="ECO:0000313" key="3">
    <source>
        <dbReference type="EMBL" id="QDP81658.1"/>
    </source>
</evidence>
<reference evidence="3 4" key="1">
    <citation type="submission" date="2019-07" db="EMBL/GenBank/DDBJ databases">
        <title>Complete Genome Sequence and Methylome Analysis of Nocardia otitidis-caviarum NEB252.</title>
        <authorList>
            <person name="Fomenkov A."/>
            <person name="Anton B.P."/>
            <person name="Vincze T."/>
            <person name="Roberts R.J."/>
        </authorList>
    </citation>
    <scope>NUCLEOTIDE SEQUENCE [LARGE SCALE GENOMIC DNA]</scope>
    <source>
        <strain evidence="3 4">NEB252</strain>
    </source>
</reference>
<dbReference type="Proteomes" id="UP000317039">
    <property type="component" value="Chromosome"/>
</dbReference>
<protein>
    <submittedName>
        <fullName evidence="3">Alpha/beta hydrolase</fullName>
    </submittedName>
</protein>
<dbReference type="SUPFAM" id="SSF53474">
    <property type="entry name" value="alpha/beta-Hydrolases"/>
    <property type="match status" value="1"/>
</dbReference>
<dbReference type="KEGG" id="nod:FOH10_25970"/>
<dbReference type="PANTHER" id="PTHR43798:SF31">
    <property type="entry name" value="AB HYDROLASE SUPERFAMILY PROTEIN YCLE"/>
    <property type="match status" value="1"/>
</dbReference>
<dbReference type="InterPro" id="IPR000073">
    <property type="entry name" value="AB_hydrolase_1"/>
</dbReference>
<evidence type="ECO:0000256" key="1">
    <source>
        <dbReference type="ARBA" id="ARBA00022801"/>
    </source>
</evidence>
<accession>A0A516NRX8</accession>
<proteinExistence type="predicted"/>
<evidence type="ECO:0000259" key="2">
    <source>
        <dbReference type="Pfam" id="PF12697"/>
    </source>
</evidence>
<name>A0A516NRX8_9NOCA</name>
<dbReference type="Gene3D" id="3.40.50.1820">
    <property type="entry name" value="alpha/beta hydrolase"/>
    <property type="match status" value="1"/>
</dbReference>